<comment type="caution">
    <text evidence="2">The sequence shown here is derived from an EMBL/GenBank/DDBJ whole genome shotgun (WGS) entry which is preliminary data.</text>
</comment>
<name>A0A1R2CKX3_9CILI</name>
<sequence>MNEQLAKLFGPNFKLKDIEISQKNNDLGIFSSTFMENSKIFRHLKNELDLYYKEKSRPQKFQTLHPEKSIAWKEHFYLNLQALLYEVTYTSDVQIKTYLLEKVYKWYAEKSQGAIKVPRPPPLVEIKPEIQYPLILQNIESTVSPKKPQILPKIPKPLNLDQEIALTFQSNPSNDNFFTATAPARTARSRRLFQPYSKSQGDPIVIDFRASSVGGSPETLRSTNYTERESMNRTTTKDGYECKVPMIRREQLKEIGLIKKRLATKHMSLPFKVLESGLVFSDFTQEMFPPMKLPRGGELLIKDTWPKAESKKKKRKTKKKTN</sequence>
<evidence type="ECO:0000313" key="3">
    <source>
        <dbReference type="Proteomes" id="UP000187209"/>
    </source>
</evidence>
<dbReference type="Proteomes" id="UP000187209">
    <property type="component" value="Unassembled WGS sequence"/>
</dbReference>
<evidence type="ECO:0000256" key="1">
    <source>
        <dbReference type="SAM" id="MobiDB-lite"/>
    </source>
</evidence>
<dbReference type="EMBL" id="MPUH01000121">
    <property type="protein sequence ID" value="OMJ89647.1"/>
    <property type="molecule type" value="Genomic_DNA"/>
</dbReference>
<dbReference type="OrthoDB" id="325905at2759"/>
<evidence type="ECO:0000313" key="2">
    <source>
        <dbReference type="EMBL" id="OMJ89647.1"/>
    </source>
</evidence>
<dbReference type="AlphaFoldDB" id="A0A1R2CKX3"/>
<organism evidence="2 3">
    <name type="scientific">Stentor coeruleus</name>
    <dbReference type="NCBI Taxonomy" id="5963"/>
    <lineage>
        <taxon>Eukaryota</taxon>
        <taxon>Sar</taxon>
        <taxon>Alveolata</taxon>
        <taxon>Ciliophora</taxon>
        <taxon>Postciliodesmatophora</taxon>
        <taxon>Heterotrichea</taxon>
        <taxon>Heterotrichida</taxon>
        <taxon>Stentoridae</taxon>
        <taxon>Stentor</taxon>
    </lineage>
</organism>
<proteinExistence type="predicted"/>
<keyword evidence="3" id="KW-1185">Reference proteome</keyword>
<feature type="region of interest" description="Disordered" evidence="1">
    <location>
        <begin position="303"/>
        <end position="322"/>
    </location>
</feature>
<gene>
    <name evidence="2" type="ORF">SteCoe_8188</name>
</gene>
<protein>
    <submittedName>
        <fullName evidence="2">Uncharacterized protein</fullName>
    </submittedName>
</protein>
<feature type="compositionally biased region" description="Basic residues" evidence="1">
    <location>
        <begin position="310"/>
        <end position="322"/>
    </location>
</feature>
<accession>A0A1R2CKX3</accession>
<reference evidence="2 3" key="1">
    <citation type="submission" date="2016-11" db="EMBL/GenBank/DDBJ databases">
        <title>The macronuclear genome of Stentor coeruleus: a giant cell with tiny introns.</title>
        <authorList>
            <person name="Slabodnick M."/>
            <person name="Ruby J.G."/>
            <person name="Reiff S.B."/>
            <person name="Swart E.C."/>
            <person name="Gosai S."/>
            <person name="Prabakaran S."/>
            <person name="Witkowska E."/>
            <person name="Larue G.E."/>
            <person name="Fisher S."/>
            <person name="Freeman R.M."/>
            <person name="Gunawardena J."/>
            <person name="Chu W."/>
            <person name="Stover N.A."/>
            <person name="Gregory B.D."/>
            <person name="Nowacki M."/>
            <person name="Derisi J."/>
            <person name="Roy S.W."/>
            <person name="Marshall W.F."/>
            <person name="Sood P."/>
        </authorList>
    </citation>
    <scope>NUCLEOTIDE SEQUENCE [LARGE SCALE GENOMIC DNA]</scope>
    <source>
        <strain evidence="2">WM001</strain>
    </source>
</reference>